<dbReference type="HOGENOM" id="CLU_149386_1_0_9"/>
<dbReference type="Pfam" id="PF08279">
    <property type="entry name" value="HTH_11"/>
    <property type="match status" value="1"/>
</dbReference>
<reference evidence="2 3" key="1">
    <citation type="submission" date="2009-01" db="EMBL/GenBank/DDBJ databases">
        <authorList>
            <person name="Qin X."/>
            <person name="Bachman B."/>
            <person name="Battles P."/>
            <person name="Bell A."/>
            <person name="Bess C."/>
            <person name="Bickham C."/>
            <person name="Chaboub L."/>
            <person name="Chen D."/>
            <person name="Coyle M."/>
            <person name="Deiros D.R."/>
            <person name="Dinh H."/>
            <person name="Forbes L."/>
            <person name="Fowler G."/>
            <person name="Francisco L."/>
            <person name="Fu Q."/>
            <person name="Gubbala S."/>
            <person name="Hale W."/>
            <person name="Han Y."/>
            <person name="Hemphill L."/>
            <person name="Highlander S.K."/>
            <person name="Hirani K."/>
            <person name="Hogues M."/>
            <person name="Jackson L."/>
            <person name="Jakkamsetti A."/>
            <person name="Javaid M."/>
            <person name="Jiang H."/>
            <person name="Korchina V."/>
            <person name="Kovar C."/>
            <person name="Lara F."/>
            <person name="Lee S."/>
            <person name="Mata R."/>
            <person name="Mathew T."/>
            <person name="Moen C."/>
            <person name="Morales K."/>
            <person name="Munidasa M."/>
            <person name="Nazareth L."/>
            <person name="Ngo R."/>
            <person name="Nguyen L."/>
            <person name="Okwuonu G."/>
            <person name="Ongeri F."/>
            <person name="Patil S."/>
            <person name="Petrosino J."/>
            <person name="Pham C."/>
            <person name="Pham P."/>
            <person name="Pu L.-L."/>
            <person name="Puazo M."/>
            <person name="Raj R."/>
            <person name="Reid J."/>
            <person name="Rouhana J."/>
            <person name="Saada N."/>
            <person name="Shang Y."/>
            <person name="Simmons D."/>
            <person name="Thornton R."/>
            <person name="Warren J."/>
            <person name="Weissenberger G."/>
            <person name="Zhang J."/>
            <person name="Zhang L."/>
            <person name="Zhou C."/>
            <person name="Zhu D."/>
            <person name="Muzny D."/>
            <person name="Worley K."/>
            <person name="Gibbs R."/>
        </authorList>
    </citation>
    <scope>NUCLEOTIDE SEQUENCE [LARGE SCALE GENOMIC DNA]</scope>
    <source>
        <strain evidence="3">ATCC 8290 / DSM 20176 / CCUG 30140 / JCM 1155 / KCTC 3500 / NBRC 15886 / NCIMB 8040 / NRRL B-1843 / 9</strain>
    </source>
</reference>
<proteinExistence type="predicted"/>
<dbReference type="RefSeq" id="WP_003633949.1">
    <property type="nucleotide sequence ID" value="NZ_AZDF01000006.1"/>
</dbReference>
<evidence type="ECO:0000259" key="1">
    <source>
        <dbReference type="Pfam" id="PF08279"/>
    </source>
</evidence>
<accession>C0XIL4</accession>
<feature type="domain" description="Helix-turn-helix type 11" evidence="1">
    <location>
        <begin position="10"/>
        <end position="64"/>
    </location>
</feature>
<organism evidence="2 3">
    <name type="scientific">Lentilactobacillus hilgardii (strain ATCC 8290 / DSM 20176 / CCUG 30140 / JCM 1155 / KCTC 3500 / NBRC 15886 / NCIMB 8040 / NRRL B-1843 / 9)</name>
    <dbReference type="NCBI Taxonomy" id="1423757"/>
    <lineage>
        <taxon>Bacteria</taxon>
        <taxon>Bacillati</taxon>
        <taxon>Bacillota</taxon>
        <taxon>Bacilli</taxon>
        <taxon>Lactobacillales</taxon>
        <taxon>Lactobacillaceae</taxon>
        <taxon>Lentilactobacillus</taxon>
    </lineage>
</organism>
<gene>
    <name evidence="2" type="ORF">HMPREF0519_1075</name>
</gene>
<dbReference type="AlphaFoldDB" id="C0XIL4"/>
<dbReference type="InterPro" id="IPR036388">
    <property type="entry name" value="WH-like_DNA-bd_sf"/>
</dbReference>
<dbReference type="Proteomes" id="UP000003752">
    <property type="component" value="Unassembled WGS sequence"/>
</dbReference>
<name>C0XIL4_LENH9</name>
<dbReference type="PATRIC" id="fig|1423757.3.peg.2285"/>
<dbReference type="SMR" id="C0XIL4"/>
<dbReference type="EMBL" id="ACGP01000115">
    <property type="protein sequence ID" value="EEI24784.1"/>
    <property type="molecule type" value="Genomic_DNA"/>
</dbReference>
<evidence type="ECO:0000313" key="3">
    <source>
        <dbReference type="Proteomes" id="UP000003752"/>
    </source>
</evidence>
<keyword evidence="3" id="KW-1185">Reference proteome</keyword>
<dbReference type="InterPro" id="IPR013196">
    <property type="entry name" value="HTH_11"/>
</dbReference>
<dbReference type="Gene3D" id="1.10.10.10">
    <property type="entry name" value="Winged helix-like DNA-binding domain superfamily/Winged helix DNA-binding domain"/>
    <property type="match status" value="1"/>
</dbReference>
<evidence type="ECO:0000313" key="2">
    <source>
        <dbReference type="EMBL" id="EEI24784.1"/>
    </source>
</evidence>
<comment type="caution">
    <text evidence="2">The sequence shown here is derived from an EMBL/GenBank/DDBJ whole genome shotgun (WGS) entry which is preliminary data.</text>
</comment>
<protein>
    <recommendedName>
        <fullName evidence="1">Helix-turn-helix type 11 domain-containing protein</fullName>
    </recommendedName>
</protein>
<sequence length="139" mass="15916">MRKLTETDIQVLRLLKKGADNKVTKRQLMDKAKITARNLYDAIEALRSLGIPIMASRNVKDPGYYIAQTKDEKINGIAQYKKQIATERHNLALLEKASIDDYLNNAIKSPDFWRLYGHDLIKVTNITDHSVTFKIKSTL</sequence>